<dbReference type="PANTHER" id="PTHR34405:SF3">
    <property type="entry name" value="CRISPR-ASSOCIATED ENDORIBONUCLEASE CAS2 3"/>
    <property type="match status" value="1"/>
</dbReference>
<evidence type="ECO:0000313" key="10">
    <source>
        <dbReference type="EMBL" id="SCY79443.1"/>
    </source>
</evidence>
<dbReference type="Gene3D" id="3.30.70.240">
    <property type="match status" value="1"/>
</dbReference>
<dbReference type="OrthoDB" id="9798176at2"/>
<evidence type="ECO:0000256" key="4">
    <source>
        <dbReference type="ARBA" id="ARBA00022723"/>
    </source>
</evidence>
<evidence type="ECO:0000256" key="5">
    <source>
        <dbReference type="ARBA" id="ARBA00022759"/>
    </source>
</evidence>
<proteinExistence type="inferred from homology"/>
<dbReference type="EC" id="3.1.-.-" evidence="9"/>
<dbReference type="STRING" id="1120976.SAMN03080606_02515"/>
<keyword evidence="5 9" id="KW-0255">Endonuclease</keyword>
<comment type="subunit">
    <text evidence="9">Homodimer, forms a heterotetramer with a Cas1 homodimer.</text>
</comment>
<dbReference type="HAMAP" id="MF_01471">
    <property type="entry name" value="Cas2"/>
    <property type="match status" value="1"/>
</dbReference>
<evidence type="ECO:0000256" key="2">
    <source>
        <dbReference type="ARBA" id="ARBA00009959"/>
    </source>
</evidence>
<dbReference type="GO" id="GO:0046872">
    <property type="term" value="F:metal ion binding"/>
    <property type="evidence" value="ECO:0007669"/>
    <property type="project" value="UniProtKB-UniRule"/>
</dbReference>
<dbReference type="InterPro" id="IPR021127">
    <property type="entry name" value="CRISPR_associated_Cas2"/>
</dbReference>
<dbReference type="Pfam" id="PF09827">
    <property type="entry name" value="CRISPR_Cas2"/>
    <property type="match status" value="1"/>
</dbReference>
<evidence type="ECO:0000256" key="1">
    <source>
        <dbReference type="ARBA" id="ARBA00001946"/>
    </source>
</evidence>
<dbReference type="EMBL" id="FMUS01000016">
    <property type="protein sequence ID" value="SCY79443.1"/>
    <property type="molecule type" value="Genomic_DNA"/>
</dbReference>
<evidence type="ECO:0000256" key="3">
    <source>
        <dbReference type="ARBA" id="ARBA00022722"/>
    </source>
</evidence>
<dbReference type="GO" id="GO:0051607">
    <property type="term" value="P:defense response to virus"/>
    <property type="evidence" value="ECO:0007669"/>
    <property type="project" value="UniProtKB-UniRule"/>
</dbReference>
<dbReference type="NCBIfam" id="TIGR01573">
    <property type="entry name" value="cas2"/>
    <property type="match status" value="1"/>
</dbReference>
<sequence>MLIWVIYDISSNKIRNHVVKQCKNIGLYRVQKSVFLGDIEENDLDELKLKIEDMVNLDKDSVYIFPMSKAELKKAGLIGQAFDKELVTDEIISKFF</sequence>
<dbReference type="InterPro" id="IPR019199">
    <property type="entry name" value="Virulence_VapD/CRISPR_Cas2"/>
</dbReference>
<evidence type="ECO:0000256" key="9">
    <source>
        <dbReference type="HAMAP-Rule" id="MF_01471"/>
    </source>
</evidence>
<dbReference type="GO" id="GO:0043571">
    <property type="term" value="P:maintenance of CRISPR repeat elements"/>
    <property type="evidence" value="ECO:0007669"/>
    <property type="project" value="UniProtKB-UniRule"/>
</dbReference>
<reference evidence="10 11" key="1">
    <citation type="submission" date="2016-10" db="EMBL/GenBank/DDBJ databases">
        <authorList>
            <person name="de Groot N.N."/>
        </authorList>
    </citation>
    <scope>NUCLEOTIDE SEQUENCE [LARGE SCALE GENOMIC DNA]</scope>
    <source>
        <strain evidence="10 11">DSM 18978</strain>
    </source>
</reference>
<dbReference type="GO" id="GO:0016787">
    <property type="term" value="F:hydrolase activity"/>
    <property type="evidence" value="ECO:0007669"/>
    <property type="project" value="UniProtKB-KW"/>
</dbReference>
<evidence type="ECO:0000256" key="7">
    <source>
        <dbReference type="ARBA" id="ARBA00022842"/>
    </source>
</evidence>
<keyword evidence="4 9" id="KW-0479">Metal-binding</keyword>
<evidence type="ECO:0000313" key="11">
    <source>
        <dbReference type="Proteomes" id="UP000198636"/>
    </source>
</evidence>
<name>A0A1G5ITM8_9FIRM</name>
<protein>
    <recommendedName>
        <fullName evidence="9">CRISPR-associated endoribonuclease Cas2</fullName>
        <ecNumber evidence="9">3.1.-.-</ecNumber>
    </recommendedName>
</protein>
<keyword evidence="6 9" id="KW-0378">Hydrolase</keyword>
<dbReference type="GO" id="GO:0004521">
    <property type="term" value="F:RNA endonuclease activity"/>
    <property type="evidence" value="ECO:0007669"/>
    <property type="project" value="InterPro"/>
</dbReference>
<organism evidence="10 11">
    <name type="scientific">Alkaliphilus peptidifermentans DSM 18978</name>
    <dbReference type="NCBI Taxonomy" id="1120976"/>
    <lineage>
        <taxon>Bacteria</taxon>
        <taxon>Bacillati</taxon>
        <taxon>Bacillota</taxon>
        <taxon>Clostridia</taxon>
        <taxon>Peptostreptococcales</taxon>
        <taxon>Natronincolaceae</taxon>
        <taxon>Alkaliphilus</taxon>
    </lineage>
</organism>
<gene>
    <name evidence="9" type="primary">cas2</name>
    <name evidence="10" type="ORF">SAMN03080606_02515</name>
</gene>
<comment type="similarity">
    <text evidence="2 9">Belongs to the CRISPR-associated endoribonuclease Cas2 protein family.</text>
</comment>
<comment type="function">
    <text evidence="9">CRISPR (clustered regularly interspaced short palindromic repeat), is an adaptive immune system that provides protection against mobile genetic elements (viruses, transposable elements and conjugative plasmids). CRISPR clusters contain sequences complementary to antecedent mobile elements and target invading nucleic acids. CRISPR clusters are transcribed and processed into CRISPR RNA (crRNA). Functions as a ssRNA-specific endoribonuclease. Involved in the integration of spacer DNA into the CRISPR cassette.</text>
</comment>
<evidence type="ECO:0000256" key="8">
    <source>
        <dbReference type="ARBA" id="ARBA00023118"/>
    </source>
</evidence>
<feature type="binding site" evidence="9">
    <location>
        <position position="8"/>
    </location>
    <ligand>
        <name>Mg(2+)</name>
        <dbReference type="ChEBI" id="CHEBI:18420"/>
        <note>catalytic</note>
    </ligand>
</feature>
<dbReference type="PANTHER" id="PTHR34405">
    <property type="entry name" value="CRISPR-ASSOCIATED ENDORIBONUCLEASE CAS2"/>
    <property type="match status" value="1"/>
</dbReference>
<keyword evidence="7 9" id="KW-0460">Magnesium</keyword>
<dbReference type="AlphaFoldDB" id="A0A1G5ITM8"/>
<dbReference type="RefSeq" id="WP_091543921.1">
    <property type="nucleotide sequence ID" value="NZ_FMUS01000016.1"/>
</dbReference>
<comment type="cofactor">
    <cofactor evidence="1 9">
        <name>Mg(2+)</name>
        <dbReference type="ChEBI" id="CHEBI:18420"/>
    </cofactor>
</comment>
<dbReference type="SUPFAM" id="SSF143430">
    <property type="entry name" value="TTP0101/SSO1404-like"/>
    <property type="match status" value="1"/>
</dbReference>
<accession>A0A1G5ITM8</accession>
<keyword evidence="11" id="KW-1185">Reference proteome</keyword>
<keyword evidence="8 9" id="KW-0051">Antiviral defense</keyword>
<dbReference type="CDD" id="cd09725">
    <property type="entry name" value="Cas2_I_II_III"/>
    <property type="match status" value="1"/>
</dbReference>
<dbReference type="Proteomes" id="UP000198636">
    <property type="component" value="Unassembled WGS sequence"/>
</dbReference>
<evidence type="ECO:0000256" key="6">
    <source>
        <dbReference type="ARBA" id="ARBA00022801"/>
    </source>
</evidence>
<keyword evidence="3 9" id="KW-0540">Nuclease</keyword>